<dbReference type="EMBL" id="BOQN01000145">
    <property type="protein sequence ID" value="GIM97446.1"/>
    <property type="molecule type" value="Genomic_DNA"/>
</dbReference>
<name>A0A919WC47_9ACTN</name>
<sequence>MIVRRRKRIELASAVVGVAIGLGVFLAAPSHPIRLALLVLATPLVLTRLVARVLDEIEREQ</sequence>
<proteinExistence type="predicted"/>
<organism evidence="2 3">
    <name type="scientific">Paractinoplanes toevensis</name>
    <dbReference type="NCBI Taxonomy" id="571911"/>
    <lineage>
        <taxon>Bacteria</taxon>
        <taxon>Bacillati</taxon>
        <taxon>Actinomycetota</taxon>
        <taxon>Actinomycetes</taxon>
        <taxon>Micromonosporales</taxon>
        <taxon>Micromonosporaceae</taxon>
        <taxon>Paractinoplanes</taxon>
    </lineage>
</organism>
<comment type="caution">
    <text evidence="2">The sequence shown here is derived from an EMBL/GenBank/DDBJ whole genome shotgun (WGS) entry which is preliminary data.</text>
</comment>
<feature type="transmembrane region" description="Helical" evidence="1">
    <location>
        <begin position="9"/>
        <end position="27"/>
    </location>
</feature>
<accession>A0A919WC47</accession>
<keyword evidence="3" id="KW-1185">Reference proteome</keyword>
<dbReference type="Proteomes" id="UP000677082">
    <property type="component" value="Unassembled WGS sequence"/>
</dbReference>
<evidence type="ECO:0000313" key="2">
    <source>
        <dbReference type="EMBL" id="GIM97446.1"/>
    </source>
</evidence>
<feature type="transmembrane region" description="Helical" evidence="1">
    <location>
        <begin position="33"/>
        <end position="51"/>
    </location>
</feature>
<protein>
    <submittedName>
        <fullName evidence="2">Uncharacterized protein</fullName>
    </submittedName>
</protein>
<reference evidence="2 3" key="1">
    <citation type="submission" date="2021-03" db="EMBL/GenBank/DDBJ databases">
        <title>Whole genome shotgun sequence of Actinoplanes toevensis NBRC 105298.</title>
        <authorList>
            <person name="Komaki H."/>
            <person name="Tamura T."/>
        </authorList>
    </citation>
    <scope>NUCLEOTIDE SEQUENCE [LARGE SCALE GENOMIC DNA]</scope>
    <source>
        <strain evidence="2 3">NBRC 105298</strain>
    </source>
</reference>
<evidence type="ECO:0000256" key="1">
    <source>
        <dbReference type="SAM" id="Phobius"/>
    </source>
</evidence>
<keyword evidence="1" id="KW-0812">Transmembrane</keyword>
<dbReference type="AlphaFoldDB" id="A0A919WC47"/>
<dbReference type="RefSeq" id="WP_213013085.1">
    <property type="nucleotide sequence ID" value="NZ_BOQN01000145.1"/>
</dbReference>
<gene>
    <name evidence="2" type="ORF">Ato02nite_092390</name>
</gene>
<keyword evidence="1" id="KW-1133">Transmembrane helix</keyword>
<keyword evidence="1" id="KW-0472">Membrane</keyword>
<evidence type="ECO:0000313" key="3">
    <source>
        <dbReference type="Proteomes" id="UP000677082"/>
    </source>
</evidence>